<sequence>MTIQAVTHLTIEKLEIVEIYCYKQMSELFLYPDSEAFTIVNRKCFFTKSTQINFRGLVSVEVARYNVTIQRFCSPYEQSL</sequence>
<protein>
    <submittedName>
        <fullName evidence="1">Uncharacterized protein</fullName>
    </submittedName>
</protein>
<organism evidence="1 2">
    <name type="scientific">Exiguobacterium indicum</name>
    <dbReference type="NCBI Taxonomy" id="296995"/>
    <lineage>
        <taxon>Bacteria</taxon>
        <taxon>Bacillati</taxon>
        <taxon>Bacillota</taxon>
        <taxon>Bacilli</taxon>
        <taxon>Bacillales</taxon>
        <taxon>Bacillales Family XII. Incertae Sedis</taxon>
        <taxon>Exiguobacterium</taxon>
    </lineage>
</organism>
<reference evidence="1 2" key="1">
    <citation type="journal article" date="2016" name="Front. Microbiol.">
        <title>Genomic Resource of Rice Seed Associated Bacteria.</title>
        <authorList>
            <person name="Midha S."/>
            <person name="Bansal K."/>
            <person name="Sharma S."/>
            <person name="Kumar N."/>
            <person name="Patil P.P."/>
            <person name="Chaudhry V."/>
            <person name="Patil P.B."/>
        </authorList>
    </citation>
    <scope>NUCLEOTIDE SEQUENCE [LARGE SCALE GENOMIC DNA]</scope>
    <source>
        <strain evidence="1 2">RSA11</strain>
    </source>
</reference>
<evidence type="ECO:0000313" key="2">
    <source>
        <dbReference type="Proteomes" id="UP000072605"/>
    </source>
</evidence>
<dbReference type="AlphaFoldDB" id="A0AAW3MHG4"/>
<evidence type="ECO:0000313" key="1">
    <source>
        <dbReference type="EMBL" id="KTR28231.1"/>
    </source>
</evidence>
<gene>
    <name evidence="1" type="ORF">RSA11_02090</name>
</gene>
<dbReference type="Proteomes" id="UP000072605">
    <property type="component" value="Unassembled WGS sequence"/>
</dbReference>
<comment type="caution">
    <text evidence="1">The sequence shown here is derived from an EMBL/GenBank/DDBJ whole genome shotgun (WGS) entry which is preliminary data.</text>
</comment>
<proteinExistence type="predicted"/>
<name>A0AAW3MHG4_9BACL</name>
<dbReference type="EMBL" id="LDQV01000008">
    <property type="protein sequence ID" value="KTR28231.1"/>
    <property type="molecule type" value="Genomic_DNA"/>
</dbReference>
<accession>A0AAW3MHG4</accession>